<dbReference type="GO" id="GO:0036286">
    <property type="term" value="C:eisosome filament"/>
    <property type="evidence" value="ECO:0007669"/>
    <property type="project" value="TreeGrafter"/>
</dbReference>
<sequence length="639" mass="67732">MSLLRRAQQQIAHTSTLPALGNKDLRSLQDVITNEKEFIKSGARAGSDWQRSAESLKSWGESEGEDLADITHKLCSLMAHYNSANTRFASHLATTRLHFKAIRTREEALAQLKNSKARLASRIEGLEKKLAKMGPENKELMKTTTDLKDRRNEMEVMSRELLEEEANIGDFKRKTVKEASGLKLGGLLEFAEKITIIAEVGKLMIEQIPLETTTPGQQRAPYYGHAKTEQLLSEATQFIADVGFAPGPSDGRPPRGNHLPDDSLDAGNPYNGQDNADVDLAREDSETADTNPYITGAQLNGTPIYAAHATLPPSGADAAHWSSADARNQAEDQHQSGNNFDNSHLQADAQNVWTEERIQTPVDERVGRWQQDNVARPNGSAAGSRQNSTHDVRASAAYGGISYGADEDGPGDTQPSGPRLGLHDPSGAPASYYSQSAAAPEASTGPRLGMHDPESTYYSHAPTIAPPRISTPANGSAHSHNPPTSSYAAAPSSPGANRQSATLASLSAAAASSSDFQPPSLPPVRTSSPFRSGGYEAPEGGRKVSAAAFRKGFNRNPSSSNVAAMGIGSGAAAHGDQGTYGSQVSSPVVGNEEGAEGTTAPLSIRRRMSSGLGLNVTDPVPPYADQSHNGPAGSNAHLA</sequence>
<dbReference type="GeneID" id="37039152"/>
<evidence type="ECO:0008006" key="5">
    <source>
        <dbReference type="Google" id="ProtNLM"/>
    </source>
</evidence>
<reference evidence="3 4" key="1">
    <citation type="journal article" date="2018" name="Mol. Biol. Evol.">
        <title>Broad Genomic Sampling Reveals a Smut Pathogenic Ancestry of the Fungal Clade Ustilaginomycotina.</title>
        <authorList>
            <person name="Kijpornyongpan T."/>
            <person name="Mondo S.J."/>
            <person name="Barry K."/>
            <person name="Sandor L."/>
            <person name="Lee J."/>
            <person name="Lipzen A."/>
            <person name="Pangilinan J."/>
            <person name="LaButti K."/>
            <person name="Hainaut M."/>
            <person name="Henrissat B."/>
            <person name="Grigoriev I.V."/>
            <person name="Spatafora J.W."/>
            <person name="Aime M.C."/>
        </authorList>
    </citation>
    <scope>NUCLEOTIDE SEQUENCE [LARGE SCALE GENOMIC DNA]</scope>
    <source>
        <strain evidence="3 4">MCA 4658</strain>
    </source>
</reference>
<dbReference type="GO" id="GO:0006897">
    <property type="term" value="P:endocytosis"/>
    <property type="evidence" value="ECO:0007669"/>
    <property type="project" value="TreeGrafter"/>
</dbReference>
<dbReference type="InterPro" id="IPR028245">
    <property type="entry name" value="PIL1/LSP1"/>
</dbReference>
<accession>A0A316W2U2</accession>
<evidence type="ECO:0000256" key="1">
    <source>
        <dbReference type="SAM" id="Coils"/>
    </source>
</evidence>
<feature type="coiled-coil region" evidence="1">
    <location>
        <begin position="109"/>
        <end position="167"/>
    </location>
</feature>
<dbReference type="PANTHER" id="PTHR31962:SF6">
    <property type="entry name" value="EISOSOME COMPONENT PIL1-DOMAIN-CONTAINING PROTEIN"/>
    <property type="match status" value="1"/>
</dbReference>
<feature type="region of interest" description="Disordered" evidence="2">
    <location>
        <begin position="308"/>
        <end position="343"/>
    </location>
</feature>
<feature type="region of interest" description="Disordered" evidence="2">
    <location>
        <begin position="242"/>
        <end position="276"/>
    </location>
</feature>
<dbReference type="EMBL" id="KZ819363">
    <property type="protein sequence ID" value="PWN44186.1"/>
    <property type="molecule type" value="Genomic_DNA"/>
</dbReference>
<dbReference type="Proteomes" id="UP000245783">
    <property type="component" value="Unassembled WGS sequence"/>
</dbReference>
<feature type="compositionally biased region" description="Polar residues" evidence="2">
    <location>
        <begin position="471"/>
        <end position="481"/>
    </location>
</feature>
<evidence type="ECO:0000256" key="2">
    <source>
        <dbReference type="SAM" id="MobiDB-lite"/>
    </source>
</evidence>
<dbReference type="GO" id="GO:0070941">
    <property type="term" value="P:eisosome assembly"/>
    <property type="evidence" value="ECO:0007669"/>
    <property type="project" value="TreeGrafter"/>
</dbReference>
<dbReference type="STRING" id="1522189.A0A316W2U2"/>
<dbReference type="AlphaFoldDB" id="A0A316W2U2"/>
<dbReference type="GO" id="GO:0005886">
    <property type="term" value="C:plasma membrane"/>
    <property type="evidence" value="ECO:0007669"/>
    <property type="project" value="TreeGrafter"/>
</dbReference>
<dbReference type="InterPro" id="IPR027267">
    <property type="entry name" value="AH/BAR_dom_sf"/>
</dbReference>
<evidence type="ECO:0000313" key="3">
    <source>
        <dbReference type="EMBL" id="PWN44186.1"/>
    </source>
</evidence>
<dbReference type="GO" id="GO:0008289">
    <property type="term" value="F:lipid binding"/>
    <property type="evidence" value="ECO:0007669"/>
    <property type="project" value="TreeGrafter"/>
</dbReference>
<dbReference type="InParanoid" id="A0A316W2U2"/>
<dbReference type="RefSeq" id="XP_025371346.1">
    <property type="nucleotide sequence ID" value="XM_025517282.1"/>
</dbReference>
<organism evidence="3 4">
    <name type="scientific">Ceraceosorus guamensis</name>
    <dbReference type="NCBI Taxonomy" id="1522189"/>
    <lineage>
        <taxon>Eukaryota</taxon>
        <taxon>Fungi</taxon>
        <taxon>Dikarya</taxon>
        <taxon>Basidiomycota</taxon>
        <taxon>Ustilaginomycotina</taxon>
        <taxon>Exobasidiomycetes</taxon>
        <taxon>Ceraceosorales</taxon>
        <taxon>Ceraceosoraceae</taxon>
        <taxon>Ceraceosorus</taxon>
    </lineage>
</organism>
<protein>
    <recommendedName>
        <fullName evidence="5">Eisosome component PIL1-domain-containing protein</fullName>
    </recommendedName>
</protein>
<feature type="compositionally biased region" description="Low complexity" evidence="2">
    <location>
        <begin position="482"/>
        <end position="514"/>
    </location>
</feature>
<feature type="compositionally biased region" description="Low complexity" evidence="2">
    <location>
        <begin position="394"/>
        <end position="404"/>
    </location>
</feature>
<keyword evidence="1" id="KW-0175">Coiled coil</keyword>
<feature type="compositionally biased region" description="Low complexity" evidence="2">
    <location>
        <begin position="425"/>
        <end position="443"/>
    </location>
</feature>
<dbReference type="Gene3D" id="1.20.1270.60">
    <property type="entry name" value="Arfaptin homology (AH) domain/BAR domain"/>
    <property type="match status" value="1"/>
</dbReference>
<proteinExistence type="predicted"/>
<name>A0A316W2U2_9BASI</name>
<feature type="region of interest" description="Disordered" evidence="2">
    <location>
        <begin position="359"/>
        <end position="541"/>
    </location>
</feature>
<keyword evidence="4" id="KW-1185">Reference proteome</keyword>
<gene>
    <name evidence="3" type="ORF">IE81DRAFT_37309</name>
</gene>
<feature type="region of interest" description="Disordered" evidence="2">
    <location>
        <begin position="573"/>
        <end position="639"/>
    </location>
</feature>
<dbReference type="Pfam" id="PF13805">
    <property type="entry name" value="Pil1"/>
    <property type="match status" value="1"/>
</dbReference>
<dbReference type="OrthoDB" id="5599269at2759"/>
<evidence type="ECO:0000313" key="4">
    <source>
        <dbReference type="Proteomes" id="UP000245783"/>
    </source>
</evidence>
<dbReference type="PANTHER" id="PTHR31962">
    <property type="entry name" value="SPHINGOLIPID LONG CHAIN BASE-RESPONSIVE PROTEIN PIL1"/>
    <property type="match status" value="1"/>
</dbReference>
<feature type="compositionally biased region" description="Polar residues" evidence="2">
    <location>
        <begin position="579"/>
        <end position="588"/>
    </location>
</feature>